<dbReference type="AlphaFoldDB" id="A0A2S8RYR8"/>
<reference evidence="3 4" key="1">
    <citation type="submission" date="2018-02" db="EMBL/GenBank/DDBJ databases">
        <title>Genomic Encyclopedia of Archaeal and Bacterial Type Strains, Phase II (KMG-II): from individual species to whole genera.</title>
        <authorList>
            <person name="Goeker M."/>
        </authorList>
    </citation>
    <scope>NUCLEOTIDE SEQUENCE [LARGE SCALE GENOMIC DNA]</scope>
    <source>
        <strain evidence="3 4">DSM 18921</strain>
    </source>
</reference>
<dbReference type="RefSeq" id="WP_105516400.1">
    <property type="nucleotide sequence ID" value="NZ_PVEP01000013.1"/>
</dbReference>
<comment type="caution">
    <text evidence="3">The sequence shown here is derived from an EMBL/GenBank/DDBJ whole genome shotgun (WGS) entry which is preliminary data.</text>
</comment>
<feature type="transmembrane region" description="Helical" evidence="1">
    <location>
        <begin position="52"/>
        <end position="72"/>
    </location>
</feature>
<keyword evidence="4" id="KW-1185">Reference proteome</keyword>
<gene>
    <name evidence="3" type="ORF">LX70_03858</name>
</gene>
<dbReference type="CDD" id="cd04301">
    <property type="entry name" value="NAT_SF"/>
    <property type="match status" value="1"/>
</dbReference>
<evidence type="ECO:0000313" key="3">
    <source>
        <dbReference type="EMBL" id="PQV53673.1"/>
    </source>
</evidence>
<evidence type="ECO:0000256" key="1">
    <source>
        <dbReference type="SAM" id="Phobius"/>
    </source>
</evidence>
<protein>
    <submittedName>
        <fullName evidence="3">Acetyltransferase (GNAT) family protein</fullName>
    </submittedName>
</protein>
<dbReference type="OrthoDB" id="7365268at2"/>
<keyword evidence="1" id="KW-0472">Membrane</keyword>
<name>A0A2S8RYR8_9RHOB</name>
<organism evidence="3 4">
    <name type="scientific">Albidovulum denitrificans</name>
    <dbReference type="NCBI Taxonomy" id="404881"/>
    <lineage>
        <taxon>Bacteria</taxon>
        <taxon>Pseudomonadati</taxon>
        <taxon>Pseudomonadota</taxon>
        <taxon>Alphaproteobacteria</taxon>
        <taxon>Rhodobacterales</taxon>
        <taxon>Paracoccaceae</taxon>
        <taxon>Albidovulum</taxon>
    </lineage>
</organism>
<dbReference type="GO" id="GO:0016747">
    <property type="term" value="F:acyltransferase activity, transferring groups other than amino-acyl groups"/>
    <property type="evidence" value="ECO:0007669"/>
    <property type="project" value="InterPro"/>
</dbReference>
<dbReference type="InterPro" id="IPR000182">
    <property type="entry name" value="GNAT_dom"/>
</dbReference>
<proteinExistence type="predicted"/>
<evidence type="ECO:0000313" key="4">
    <source>
        <dbReference type="Proteomes" id="UP000238338"/>
    </source>
</evidence>
<keyword evidence="1" id="KW-1133">Transmembrane helix</keyword>
<dbReference type="InterPro" id="IPR016181">
    <property type="entry name" value="Acyl_CoA_acyltransferase"/>
</dbReference>
<accession>A0A2S8RYR8</accession>
<keyword evidence="1" id="KW-0812">Transmembrane</keyword>
<dbReference type="PROSITE" id="PS51186">
    <property type="entry name" value="GNAT"/>
    <property type="match status" value="1"/>
</dbReference>
<sequence>MSFRAATGGEGAAIAAFLRLYLDQAMFPLSNLTHHGMGREGRYQMRFWLREAGGRIVATLGLSAMGMVLPVLPGQGEGDLRPLRDMLAGEAVEGIIGPVDWAAPLQSALGLTSAPVDHRADEPGFALDLARLILPADPSLALAPLTDARRPLALDWRARYREEVMGTPPARSRAIAAGDIDTYIARDSHRLLLCDGTPVAMTGFNAELPEAVQVGGVYTPPGMRGRGYARAAVALHLDQARRTGIPRAVLFAASDAAARAYSAIGFRPAGRMAMILFAPGTRIA</sequence>
<feature type="domain" description="N-acetyltransferase" evidence="2">
    <location>
        <begin position="140"/>
        <end position="284"/>
    </location>
</feature>
<dbReference type="Pfam" id="PF00583">
    <property type="entry name" value="Acetyltransf_1"/>
    <property type="match status" value="1"/>
</dbReference>
<evidence type="ECO:0000259" key="2">
    <source>
        <dbReference type="PROSITE" id="PS51186"/>
    </source>
</evidence>
<dbReference type="EMBL" id="PVEP01000013">
    <property type="protein sequence ID" value="PQV53673.1"/>
    <property type="molecule type" value="Genomic_DNA"/>
</dbReference>
<keyword evidence="3" id="KW-0808">Transferase</keyword>
<dbReference type="Proteomes" id="UP000238338">
    <property type="component" value="Unassembled WGS sequence"/>
</dbReference>
<dbReference type="SUPFAM" id="SSF55729">
    <property type="entry name" value="Acyl-CoA N-acyltransferases (Nat)"/>
    <property type="match status" value="1"/>
</dbReference>
<dbReference type="Gene3D" id="3.40.630.30">
    <property type="match status" value="1"/>
</dbReference>